<reference evidence="3 4" key="2">
    <citation type="submission" date="2021-08" db="EMBL/GenBank/DDBJ databases">
        <title>Massilia sp. R798.</title>
        <authorList>
            <person name="Baek J.H."/>
            <person name="Jung H.S."/>
            <person name="Kim K.R."/>
            <person name="Jeon C.O."/>
        </authorList>
    </citation>
    <scope>NUCLEOTIDE SEQUENCE [LARGE SCALE GENOMIC DNA]</scope>
    <source>
        <strain evidence="3 4">R798</strain>
    </source>
</reference>
<reference evidence="3 4" key="1">
    <citation type="submission" date="2021-01" db="EMBL/GenBank/DDBJ databases">
        <authorList>
            <person name="Ruan W."/>
            <person name="Khan S.A."/>
            <person name="Jeon C.O."/>
        </authorList>
    </citation>
    <scope>NUCLEOTIDE SEQUENCE [LARGE SCALE GENOMIC DNA]</scope>
    <source>
        <strain evidence="3 4">R798</strain>
    </source>
</reference>
<gene>
    <name evidence="3" type="ORF">I4X03_000245</name>
</gene>
<name>A0ABS7SIA3_9BURK</name>
<feature type="domain" description="Amidohydrolase-related" evidence="2">
    <location>
        <begin position="66"/>
        <end position="410"/>
    </location>
</feature>
<keyword evidence="1" id="KW-0732">Signal</keyword>
<comment type="caution">
    <text evidence="3">The sequence shown here is derived from an EMBL/GenBank/DDBJ whole genome shotgun (WGS) entry which is preliminary data.</text>
</comment>
<dbReference type="PANTHER" id="PTHR43135:SF3">
    <property type="entry name" value="ALPHA-D-RIBOSE 1-METHYLPHOSPHONATE 5-TRIPHOSPHATE DIPHOSPHATASE"/>
    <property type="match status" value="1"/>
</dbReference>
<dbReference type="InterPro" id="IPR032466">
    <property type="entry name" value="Metal_Hydrolase"/>
</dbReference>
<organism evidence="3 4">
    <name type="scientific">Massilia soli</name>
    <dbReference type="NCBI Taxonomy" id="2792854"/>
    <lineage>
        <taxon>Bacteria</taxon>
        <taxon>Pseudomonadati</taxon>
        <taxon>Pseudomonadota</taxon>
        <taxon>Betaproteobacteria</taxon>
        <taxon>Burkholderiales</taxon>
        <taxon>Oxalobacteraceae</taxon>
        <taxon>Telluria group</taxon>
        <taxon>Massilia</taxon>
    </lineage>
</organism>
<dbReference type="Proteomes" id="UP000809349">
    <property type="component" value="Unassembled WGS sequence"/>
</dbReference>
<evidence type="ECO:0000259" key="2">
    <source>
        <dbReference type="Pfam" id="PF01979"/>
    </source>
</evidence>
<dbReference type="SUPFAM" id="SSF51338">
    <property type="entry name" value="Composite domain of metallo-dependent hydrolases"/>
    <property type="match status" value="1"/>
</dbReference>
<feature type="chain" id="PRO_5045286685" evidence="1">
    <location>
        <begin position="23"/>
        <end position="421"/>
    </location>
</feature>
<evidence type="ECO:0000313" key="4">
    <source>
        <dbReference type="Proteomes" id="UP000809349"/>
    </source>
</evidence>
<dbReference type="InterPro" id="IPR011059">
    <property type="entry name" value="Metal-dep_hydrolase_composite"/>
</dbReference>
<dbReference type="Pfam" id="PF01979">
    <property type="entry name" value="Amidohydro_1"/>
    <property type="match status" value="1"/>
</dbReference>
<dbReference type="InterPro" id="IPR051781">
    <property type="entry name" value="Metallo-dep_Hydrolase"/>
</dbReference>
<dbReference type="Gene3D" id="3.20.20.140">
    <property type="entry name" value="Metal-dependent hydrolases"/>
    <property type="match status" value="1"/>
</dbReference>
<evidence type="ECO:0000313" key="3">
    <source>
        <dbReference type="EMBL" id="MBZ2205684.1"/>
    </source>
</evidence>
<sequence length="421" mass="44923">MKSSSVVCSLALLIGVAQPASADTVRYTNGHWFGGDTFVKRDVTVRDGKIVAGGPATKTVDLRGGYVIPGLAEAHNHNLQNCYMAAQMAQGYIKRGVLYSAQLFATDPASLQCSALFDSRTAPSTAFARIGITSTTGHPIGIARAGAKEAGMAMSFDELVEGMLIADSASDLQRKWPHFATTRTDFVKVVLIDAVNGMRNAKRPELDGFNGVTPDVLSALVPLARSAGLRVVAHVDTAADFRLAVEAGVDTIAHLPGYRIAKNQRVDDYRLSDKVVKSAAVKGVTVIPTMAASAYHLAAKPGDGPAVAGLYAENLRMLRKHKVRLLTGSDRFEGSVLDEINALAATGLFQPAELINMSTVATAQWMFPRRRVGCLELGCEASFNLYEQNPLQDLARLSAPVLVVKQGDMVINTGKVSSLDH</sequence>
<accession>A0ABS7SIA3</accession>
<keyword evidence="4" id="KW-1185">Reference proteome</keyword>
<dbReference type="EMBL" id="JAFBIL020000001">
    <property type="protein sequence ID" value="MBZ2205684.1"/>
    <property type="molecule type" value="Genomic_DNA"/>
</dbReference>
<dbReference type="Gene3D" id="2.30.40.10">
    <property type="entry name" value="Urease, subunit C, domain 1"/>
    <property type="match status" value="1"/>
</dbReference>
<dbReference type="RefSeq" id="WP_223464092.1">
    <property type="nucleotide sequence ID" value="NZ_JAFBIL020000001.1"/>
</dbReference>
<dbReference type="InterPro" id="IPR006680">
    <property type="entry name" value="Amidohydro-rel"/>
</dbReference>
<dbReference type="SUPFAM" id="SSF51556">
    <property type="entry name" value="Metallo-dependent hydrolases"/>
    <property type="match status" value="1"/>
</dbReference>
<evidence type="ECO:0000256" key="1">
    <source>
        <dbReference type="SAM" id="SignalP"/>
    </source>
</evidence>
<proteinExistence type="predicted"/>
<feature type="signal peptide" evidence="1">
    <location>
        <begin position="1"/>
        <end position="22"/>
    </location>
</feature>
<dbReference type="PANTHER" id="PTHR43135">
    <property type="entry name" value="ALPHA-D-RIBOSE 1-METHYLPHOSPHONATE 5-TRIPHOSPHATE DIPHOSPHATASE"/>
    <property type="match status" value="1"/>
</dbReference>
<protein>
    <submittedName>
        <fullName evidence="3">Amidohydrolase family protein</fullName>
    </submittedName>
</protein>